<dbReference type="InterPro" id="IPR008949">
    <property type="entry name" value="Isoprenoid_synthase_dom_sf"/>
</dbReference>
<sequence>MRLFNDLQEYERSSPWPERSPILIQLKHGINLKLDVPNFGVTASSDDSDDSKASLTRVLLAHSAFKTAMDPGVAPNDSFFKRCVAEVKAVSLFFPDIRVEGLRIAFTAWLAFACAMDDILEILELGDRELVLCETIEVLTHAPANPPQRLQSQASEAKDKRVQALGRELFGHCGRYLSPKSNQAFFKAVCGVLRAHVAEVHFLQGRHDDSFPEYLSIRSRTIALQPFFEVLKTEFLAPADWKFNDTWLKLQNEVSRVAGLQNDLIGLMRDIDDGEELNAVMVLMRGFRGHKKGHIDYNVLSRCVALVNAEHNQSASRCFDYMRQLHREAEAMEGSEIKRVELVARNIIIMCETHLRWCSSAKRYRLEIGVNGIIPTPCASESSALSSPVFERPPVVQLPQLRPVRDAPAPADDSDLVVRSDGIFHGLPSFPDTPDCRNMTALVTGATGLSGYNMVKVLAASPQRWSKIYCLSSRPPPQNFFKDLGEGASRVEHLAIDFLADPSEIARRLREAVEQVDHVFYFSYMQPAPKGDVLDLWANADELATVNVALFNNFVFALQQTALKPRRFMLQTGSKHYAFYLGPALLPAFESDPRVLLARNFYYEQEDTLSAYCESVGAAWNIARPSYIVGAVRDGTLNHLIGFGIYAAVQARLGQPIAFPGDYRSWDREQVQSTGMLNAYFEEWLVLTGKTANEAFNIHDGLSFTWGRLWPYLAQWYGAAWTPPEVDEDQYRVMNLPSPKTPRGYGPQTTLRSTFSLLEWSLQPHVEAAWKELAGQHNLVLNPFDDHYRARIFSFSDSAVIGDAPMTTSVRKAREAGFFGTVDSYHSIFNSFRDLAKLKLIPAPAVDDFVA</sequence>
<proteinExistence type="predicted"/>
<evidence type="ECO:0000313" key="2">
    <source>
        <dbReference type="EMBL" id="KAK3291196.1"/>
    </source>
</evidence>
<dbReference type="RefSeq" id="XP_062654710.1">
    <property type="nucleotide sequence ID" value="XM_062802553.1"/>
</dbReference>
<feature type="domain" description="PRISE-like Rossmann-fold" evidence="1">
    <location>
        <begin position="441"/>
        <end position="719"/>
    </location>
</feature>
<dbReference type="PANTHER" id="PTHR32487">
    <property type="entry name" value="3-OXO-DELTA(4,5)-STEROID 5-BETA-REDUCTASE"/>
    <property type="match status" value="1"/>
</dbReference>
<dbReference type="Proteomes" id="UP001278766">
    <property type="component" value="Unassembled WGS sequence"/>
</dbReference>
<dbReference type="Gene3D" id="3.40.50.720">
    <property type="entry name" value="NAD(P)-binding Rossmann-like Domain"/>
    <property type="match status" value="1"/>
</dbReference>
<keyword evidence="3" id="KW-1185">Reference proteome</keyword>
<dbReference type="CDD" id="cd08948">
    <property type="entry name" value="5beta-POR_like_SDR_a"/>
    <property type="match status" value="1"/>
</dbReference>
<organism evidence="2 3">
    <name type="scientific">Chaetomium fimeti</name>
    <dbReference type="NCBI Taxonomy" id="1854472"/>
    <lineage>
        <taxon>Eukaryota</taxon>
        <taxon>Fungi</taxon>
        <taxon>Dikarya</taxon>
        <taxon>Ascomycota</taxon>
        <taxon>Pezizomycotina</taxon>
        <taxon>Sordariomycetes</taxon>
        <taxon>Sordariomycetidae</taxon>
        <taxon>Sordariales</taxon>
        <taxon>Chaetomiaceae</taxon>
        <taxon>Chaetomium</taxon>
    </lineage>
</organism>
<dbReference type="GeneID" id="87839501"/>
<evidence type="ECO:0000313" key="3">
    <source>
        <dbReference type="Proteomes" id="UP001278766"/>
    </source>
</evidence>
<evidence type="ECO:0000259" key="1">
    <source>
        <dbReference type="Pfam" id="PF22917"/>
    </source>
</evidence>
<dbReference type="Pfam" id="PF19086">
    <property type="entry name" value="Terpene_syn_C_2"/>
    <property type="match status" value="1"/>
</dbReference>
<dbReference type="Pfam" id="PF22917">
    <property type="entry name" value="PRISE"/>
    <property type="match status" value="1"/>
</dbReference>
<dbReference type="SUPFAM" id="SSF51735">
    <property type="entry name" value="NAD(P)-binding Rossmann-fold domains"/>
    <property type="match status" value="1"/>
</dbReference>
<comment type="caution">
    <text evidence="2">The sequence shown here is derived from an EMBL/GenBank/DDBJ whole genome shotgun (WGS) entry which is preliminary data.</text>
</comment>
<dbReference type="InterPro" id="IPR055222">
    <property type="entry name" value="PRISE-like_Rossmann-fold"/>
</dbReference>
<dbReference type="PANTHER" id="PTHR32487:SF29">
    <property type="entry name" value="NAD-DEPENDENT EPIMERASE_DEHYDRATASE DOMAIN-CONTAINING PROTEIN"/>
    <property type="match status" value="1"/>
</dbReference>
<dbReference type="InterPro" id="IPR036291">
    <property type="entry name" value="NAD(P)-bd_dom_sf"/>
</dbReference>
<dbReference type="EMBL" id="JAUEPN010000010">
    <property type="protein sequence ID" value="KAK3291196.1"/>
    <property type="molecule type" value="Genomic_DNA"/>
</dbReference>
<reference evidence="2" key="1">
    <citation type="journal article" date="2023" name="Mol. Phylogenet. Evol.">
        <title>Genome-scale phylogeny and comparative genomics of the fungal order Sordariales.</title>
        <authorList>
            <person name="Hensen N."/>
            <person name="Bonometti L."/>
            <person name="Westerberg I."/>
            <person name="Brannstrom I.O."/>
            <person name="Guillou S."/>
            <person name="Cros-Aarteil S."/>
            <person name="Calhoun S."/>
            <person name="Haridas S."/>
            <person name="Kuo A."/>
            <person name="Mondo S."/>
            <person name="Pangilinan J."/>
            <person name="Riley R."/>
            <person name="LaButti K."/>
            <person name="Andreopoulos B."/>
            <person name="Lipzen A."/>
            <person name="Chen C."/>
            <person name="Yan M."/>
            <person name="Daum C."/>
            <person name="Ng V."/>
            <person name="Clum A."/>
            <person name="Steindorff A."/>
            <person name="Ohm R.A."/>
            <person name="Martin F."/>
            <person name="Silar P."/>
            <person name="Natvig D.O."/>
            <person name="Lalanne C."/>
            <person name="Gautier V."/>
            <person name="Ament-Velasquez S.L."/>
            <person name="Kruys A."/>
            <person name="Hutchinson M.I."/>
            <person name="Powell A.J."/>
            <person name="Barry K."/>
            <person name="Miller A.N."/>
            <person name="Grigoriev I.V."/>
            <person name="Debuchy R."/>
            <person name="Gladieux P."/>
            <person name="Hiltunen Thoren M."/>
            <person name="Johannesson H."/>
        </authorList>
    </citation>
    <scope>NUCLEOTIDE SEQUENCE</scope>
    <source>
        <strain evidence="2">CBS 168.71</strain>
    </source>
</reference>
<dbReference type="Gene3D" id="1.10.600.10">
    <property type="entry name" value="Farnesyl Diphosphate Synthase"/>
    <property type="match status" value="1"/>
</dbReference>
<reference evidence="2" key="2">
    <citation type="submission" date="2023-06" db="EMBL/GenBank/DDBJ databases">
        <authorList>
            <consortium name="Lawrence Berkeley National Laboratory"/>
            <person name="Haridas S."/>
            <person name="Hensen N."/>
            <person name="Bonometti L."/>
            <person name="Westerberg I."/>
            <person name="Brannstrom I.O."/>
            <person name="Guillou S."/>
            <person name="Cros-Aarteil S."/>
            <person name="Calhoun S."/>
            <person name="Kuo A."/>
            <person name="Mondo S."/>
            <person name="Pangilinan J."/>
            <person name="Riley R."/>
            <person name="Labutti K."/>
            <person name="Andreopoulos B."/>
            <person name="Lipzen A."/>
            <person name="Chen C."/>
            <person name="Yanf M."/>
            <person name="Daum C."/>
            <person name="Ng V."/>
            <person name="Clum A."/>
            <person name="Steindorff A."/>
            <person name="Ohm R."/>
            <person name="Martin F."/>
            <person name="Silar P."/>
            <person name="Natvig D."/>
            <person name="Lalanne C."/>
            <person name="Gautier V."/>
            <person name="Ament-Velasquez S.L."/>
            <person name="Kruys A."/>
            <person name="Hutchinson M.I."/>
            <person name="Powell A.J."/>
            <person name="Barry K."/>
            <person name="Miller A.N."/>
            <person name="Grigoriev I.V."/>
            <person name="Debuchy R."/>
            <person name="Gladieux P."/>
            <person name="Thoren M.H."/>
            <person name="Johannesson H."/>
        </authorList>
    </citation>
    <scope>NUCLEOTIDE SEQUENCE</scope>
    <source>
        <strain evidence="2">CBS 168.71</strain>
    </source>
</reference>
<accession>A0AAE0LMT4</accession>
<dbReference type="AlphaFoldDB" id="A0AAE0LMT4"/>
<gene>
    <name evidence="2" type="ORF">B0H64DRAFT_377958</name>
</gene>
<dbReference type="SUPFAM" id="SSF48576">
    <property type="entry name" value="Terpenoid synthases"/>
    <property type="match status" value="1"/>
</dbReference>
<name>A0AAE0LMT4_9PEZI</name>
<protein>
    <recommendedName>
        <fullName evidence="1">PRISE-like Rossmann-fold domain-containing protein</fullName>
    </recommendedName>
</protein>